<dbReference type="InterPro" id="IPR043502">
    <property type="entry name" value="DNA/RNA_pol_sf"/>
</dbReference>
<name>A0A6H5GU53_9HEMI</name>
<dbReference type="AlphaFoldDB" id="A0A6H5GU53"/>
<dbReference type="PANTHER" id="PTHR31511:SF12">
    <property type="entry name" value="RHO TERMINATION FACTOR N-TERMINAL DOMAIN-CONTAINING PROTEIN"/>
    <property type="match status" value="1"/>
</dbReference>
<dbReference type="EMBL" id="CADCXU010017997">
    <property type="protein sequence ID" value="CAB0006610.1"/>
    <property type="molecule type" value="Genomic_DNA"/>
</dbReference>
<dbReference type="PANTHER" id="PTHR31511">
    <property type="entry name" value="PROTEIN CBG23764"/>
    <property type="match status" value="1"/>
</dbReference>
<dbReference type="SUPFAM" id="SSF56672">
    <property type="entry name" value="DNA/RNA polymerases"/>
    <property type="match status" value="1"/>
</dbReference>
<protein>
    <submittedName>
        <fullName evidence="1">Uncharacterized protein</fullName>
    </submittedName>
</protein>
<dbReference type="OrthoDB" id="6616771at2759"/>
<evidence type="ECO:0000313" key="1">
    <source>
        <dbReference type="EMBL" id="CAB0006610.1"/>
    </source>
</evidence>
<proteinExistence type="predicted"/>
<dbReference type="Proteomes" id="UP000479000">
    <property type="component" value="Unassembled WGS sequence"/>
</dbReference>
<dbReference type="GO" id="GO:0071897">
    <property type="term" value="P:DNA biosynthetic process"/>
    <property type="evidence" value="ECO:0007669"/>
    <property type="project" value="UniProtKB-ARBA"/>
</dbReference>
<keyword evidence="2" id="KW-1185">Reference proteome</keyword>
<reference evidence="1 2" key="1">
    <citation type="submission" date="2020-02" db="EMBL/GenBank/DDBJ databases">
        <authorList>
            <person name="Ferguson B K."/>
        </authorList>
    </citation>
    <scope>NUCLEOTIDE SEQUENCE [LARGE SCALE GENOMIC DNA]</scope>
</reference>
<organism evidence="1 2">
    <name type="scientific">Nesidiocoris tenuis</name>
    <dbReference type="NCBI Taxonomy" id="355587"/>
    <lineage>
        <taxon>Eukaryota</taxon>
        <taxon>Metazoa</taxon>
        <taxon>Ecdysozoa</taxon>
        <taxon>Arthropoda</taxon>
        <taxon>Hexapoda</taxon>
        <taxon>Insecta</taxon>
        <taxon>Pterygota</taxon>
        <taxon>Neoptera</taxon>
        <taxon>Paraneoptera</taxon>
        <taxon>Hemiptera</taxon>
        <taxon>Heteroptera</taxon>
        <taxon>Panheteroptera</taxon>
        <taxon>Cimicomorpha</taxon>
        <taxon>Miridae</taxon>
        <taxon>Dicyphina</taxon>
        <taxon>Nesidiocoris</taxon>
    </lineage>
</organism>
<sequence>MKEYHDLYLKTDVILLADVFEQFREMSMKFYSIDPCNCYSCPNLSWNAFLKMTNVKLELLTDIDQHLFVESAVRGGVSMIPHRYAKANNPYLKEFDPNQPRRYLQLLDANNLYGFSLATTLPKGSFRWLNEEEVETLDVIMIPDDNDTGYILEVDLEYPKELHDLHSDYPLAPERQSITHEMLPPQFRNYVSKSVCSVPKLVTTLNDKVKYILHYRMAPIAVNSNTQDLVKINISKNGQRYKENHSSRLKVGDNVRIIVSMDPINEDLVHRIDIIKSNIRDKYNTLRGQKNFEERTFKQQFEPILSPLKTIAEQANVVKKEGSDTIDFTHPQSIGRLLGFSPTLLKPNVDNYSDVPVNINKVDIIRIYCNIARGAFYNGVEDHIIHEFYPAVMPGFKIIEIPKNVIYLPINTRTIHNITVSLRDQDGRLINFRGESINVRLHLRNASDNGPSFQRG</sequence>
<evidence type="ECO:0000313" key="2">
    <source>
        <dbReference type="Proteomes" id="UP000479000"/>
    </source>
</evidence>
<gene>
    <name evidence="1" type="ORF">NTEN_LOCUS12087</name>
</gene>
<accession>A0A6H5GU53</accession>